<feature type="compositionally biased region" description="Pro residues" evidence="5">
    <location>
        <begin position="289"/>
        <end position="299"/>
    </location>
</feature>
<keyword evidence="9" id="KW-1185">Reference proteome</keyword>
<proteinExistence type="predicted"/>
<sequence>MPSIGLDLGSVYVKAVCLDADGQVLCSLYRHRDAEDLTALLAFLDGIPDSKDVRFRLGLSNAEEPRPLKGRAGWTNGLIALAAGIRHLHPEARSILEVGGQTAKFLVLGADGRLLDFATNEACAAGTGSFLEQQARRLGLSVPELSRMALEAPRAATIAGRCSVFANSDMIHLQQKGTPLPEIAYGLCTAIARNFMTTLLKARGLVPPVLLAGGCAHNAGIGRAFSEVLGLEPATPLQISSHPGLEGAIGAARWAQTTTLPDLSLDQIGDLIREMLAESRPNRTTLAPLRPPTRGPAPEEPTGGSTLPAEGYLGLDVGSVSTDLVILDGDGNLLASVYLPTCGRPVDVLREGLAALGARFAGAFRVLGCGATGSGRHLAAKLAGADVAKNEITCQMLGAQRYAQDVDTILEIGGQDSKFIRLRNGALADFAMNKVCAAGTGSFLEEQSLALGVEIKDDFAARAFAAGPPPDLGSRCTVFMETEVVGARAGGVSVGEICAGLAHAIVRNYLDKVVGNRSIGERVMFQGGVASNGAVVAAFEEALQRPVQVHPFNRISGAIGAALAARTAMAPGDRPSRFKGFQQAQAPRLRSFSCHHCSNRCDVNVIESGGERAFFGDTCERYTSGATSNACRVPNLSEEYLSECEALFASRVGQDRLIGIPRASSLMGALPFWALFWKQLGFAPVLSASSSQDTLSMGLNHLAVGVCLPIKLTAGHVHALLGRGIEPVFLPSMVLLQGEDPSQAYACPYTMAAPYMLGLQGEAKGLTPAIHFTDEAAFSAGFEPFLDRLQVSKEEVAQAYRAAIWGQNALDDLFRRRVQALIQEGGYRHVFGILGRPYALFDTYLNLGLFERLRRMDVLAVPLPFLPLESVAPESSLPWRHPTDILRTAAALAKEDAIEPVILSSFACGPDAFALGPITAALRNRPHLVLELDEHRGEAGLMTRLEAFLDQLEGHGRRTALAPANPLPSTALLPAAPAHVRIPYFADGAYAFSGLFKLMGHEARVLPPANGAVRALGEKHSLGKECHAYTMIAGDLLQLAAEAPRTKTTFYFPGTALPCLLHEYGAAMQALLGELGVEDIRVSSPDGEHLVAGAGLAAIERFYVGLLAIEILGKAVCQVRPYEQVPGSTDQVHQQNLERMEAAIAGGDLLEALKRSLDLLALVPRTQEGPRPLVGVAGDIYTRVNPVANQRLAHWLEAQGLQVWPSPFQIDLLDFGISRRLHQSLSALDLPGIVVHGPVALRRALHQWRVKQVAGPRVPRFGEPDYEDIKRLATPYMPNEAHELLFLNIAKIVDFAEGGVDGIINAICFGCMVGNASSAVIERIRRNYDDLPILTAVYAGGEDPSRRMALEAFVSQVKARHRRVELAAIPT</sequence>
<evidence type="ECO:0000256" key="4">
    <source>
        <dbReference type="ARBA" id="ARBA00023014"/>
    </source>
</evidence>
<dbReference type="NCBIfam" id="TIGR00241">
    <property type="entry name" value="CoA_E_activ"/>
    <property type="match status" value="1"/>
</dbReference>
<comment type="cofactor">
    <cofactor evidence="1">
        <name>[4Fe-4S] cluster</name>
        <dbReference type="ChEBI" id="CHEBI:49883"/>
    </cofactor>
</comment>
<feature type="domain" description="ATPase BadF/BadG/BcrA/BcrD type" evidence="6">
    <location>
        <begin position="313"/>
        <end position="565"/>
    </location>
</feature>
<dbReference type="PANTHER" id="PTHR32329">
    <property type="entry name" value="BIFUNCTIONAL PROTEIN [INCLUDES 2-HYDROXYACYL-COA DEHYDRATASE (N-TER) AND ITS ACTIVATOR DOMAIN (C_TERM)-RELATED"/>
    <property type="match status" value="1"/>
</dbReference>
<organism evidence="8 9">
    <name type="scientific">Geothrix limicola</name>
    <dbReference type="NCBI Taxonomy" id="2927978"/>
    <lineage>
        <taxon>Bacteria</taxon>
        <taxon>Pseudomonadati</taxon>
        <taxon>Acidobacteriota</taxon>
        <taxon>Holophagae</taxon>
        <taxon>Holophagales</taxon>
        <taxon>Holophagaceae</taxon>
        <taxon>Geothrix</taxon>
    </lineage>
</organism>
<evidence type="ECO:0000259" key="7">
    <source>
        <dbReference type="Pfam" id="PF09989"/>
    </source>
</evidence>
<dbReference type="InterPro" id="IPR051805">
    <property type="entry name" value="Dehydratase_Activator_Redct"/>
</dbReference>
<evidence type="ECO:0000313" key="8">
    <source>
        <dbReference type="EMBL" id="GLH72287.1"/>
    </source>
</evidence>
<dbReference type="Pfam" id="PF01869">
    <property type="entry name" value="BcrAD_BadFG"/>
    <property type="match status" value="2"/>
</dbReference>
<accession>A0ABQ5QCB2</accession>
<feature type="domain" description="ATPase BadF/BadG/BcrA/BcrD type" evidence="6">
    <location>
        <begin position="4"/>
        <end position="255"/>
    </location>
</feature>
<dbReference type="CDD" id="cd24034">
    <property type="entry name" value="ASKHA_NBD_O66634-like_rpt1"/>
    <property type="match status" value="1"/>
</dbReference>
<evidence type="ECO:0000256" key="2">
    <source>
        <dbReference type="ARBA" id="ARBA00022723"/>
    </source>
</evidence>
<dbReference type="Proteomes" id="UP001165069">
    <property type="component" value="Unassembled WGS sequence"/>
</dbReference>
<dbReference type="Pfam" id="PF09989">
    <property type="entry name" value="DUF2229"/>
    <property type="match status" value="1"/>
</dbReference>
<dbReference type="InterPro" id="IPR018709">
    <property type="entry name" value="CoA_activase_DUF2229"/>
</dbReference>
<dbReference type="InterPro" id="IPR002731">
    <property type="entry name" value="ATPase_BadF"/>
</dbReference>
<dbReference type="EMBL" id="BSDE01000001">
    <property type="protein sequence ID" value="GLH72287.1"/>
    <property type="molecule type" value="Genomic_DNA"/>
</dbReference>
<dbReference type="InterPro" id="IPR008275">
    <property type="entry name" value="CoA_E_activase_dom"/>
</dbReference>
<comment type="caution">
    <text evidence="8">The sequence shown here is derived from an EMBL/GenBank/DDBJ whole genome shotgun (WGS) entry which is preliminary data.</text>
</comment>
<evidence type="ECO:0000256" key="5">
    <source>
        <dbReference type="SAM" id="MobiDB-lite"/>
    </source>
</evidence>
<keyword evidence="4" id="KW-0411">Iron-sulfur</keyword>
<feature type="region of interest" description="Disordered" evidence="5">
    <location>
        <begin position="281"/>
        <end position="305"/>
    </location>
</feature>
<evidence type="ECO:0000259" key="6">
    <source>
        <dbReference type="Pfam" id="PF01869"/>
    </source>
</evidence>
<dbReference type="SUPFAM" id="SSF53067">
    <property type="entry name" value="Actin-like ATPase domain"/>
    <property type="match status" value="2"/>
</dbReference>
<evidence type="ECO:0000256" key="3">
    <source>
        <dbReference type="ARBA" id="ARBA00023004"/>
    </source>
</evidence>
<feature type="domain" description="DUF2229" evidence="7">
    <location>
        <begin position="658"/>
        <end position="862"/>
    </location>
</feature>
<gene>
    <name evidence="8" type="ORF">GETHLI_07890</name>
</gene>
<dbReference type="Gene3D" id="3.30.420.40">
    <property type="match status" value="4"/>
</dbReference>
<keyword evidence="2" id="KW-0479">Metal-binding</keyword>
<protein>
    <submittedName>
        <fullName evidence="8">2-hydroxyglutaryl-CoA dehydratase activator</fullName>
    </submittedName>
</protein>
<dbReference type="RefSeq" id="WP_285570639.1">
    <property type="nucleotide sequence ID" value="NZ_BSDE01000001.1"/>
</dbReference>
<name>A0ABQ5QCB2_9BACT</name>
<evidence type="ECO:0000313" key="9">
    <source>
        <dbReference type="Proteomes" id="UP001165069"/>
    </source>
</evidence>
<dbReference type="PANTHER" id="PTHR32329:SF7">
    <property type="entry name" value="ACTIVATOR OF 2-HYDROXYACYL-COA-HYDRATASE"/>
    <property type="match status" value="1"/>
</dbReference>
<dbReference type="CDD" id="cd24035">
    <property type="entry name" value="ASKHA_NBD_O66634-like_rpt2"/>
    <property type="match status" value="1"/>
</dbReference>
<evidence type="ECO:0000256" key="1">
    <source>
        <dbReference type="ARBA" id="ARBA00001966"/>
    </source>
</evidence>
<dbReference type="InterPro" id="IPR043129">
    <property type="entry name" value="ATPase_NBD"/>
</dbReference>
<reference evidence="8 9" key="1">
    <citation type="journal article" date="2023" name="Antonie Van Leeuwenhoek">
        <title>Mesoterricola silvestris gen. nov., sp. nov., Mesoterricola sediminis sp. nov., Geothrix oryzae sp. nov., Geothrix edaphica sp. nov., Geothrix rubra sp. nov., and Geothrix limicola sp. nov., six novel members of Acidobacteriota isolated from soils.</title>
        <authorList>
            <person name="Itoh H."/>
            <person name="Sugisawa Y."/>
            <person name="Mise K."/>
            <person name="Xu Z."/>
            <person name="Kuniyasu M."/>
            <person name="Ushijima N."/>
            <person name="Kawano K."/>
            <person name="Kobayashi E."/>
            <person name="Shiratori Y."/>
            <person name="Masuda Y."/>
            <person name="Senoo K."/>
        </authorList>
    </citation>
    <scope>NUCLEOTIDE SEQUENCE [LARGE SCALE GENOMIC DNA]</scope>
    <source>
        <strain evidence="8 9">Red804</strain>
    </source>
</reference>
<keyword evidence="3" id="KW-0408">Iron</keyword>